<feature type="region of interest" description="Disordered" evidence="1">
    <location>
        <begin position="68"/>
        <end position="122"/>
    </location>
</feature>
<dbReference type="OrthoDB" id="3942453at2759"/>
<dbReference type="Proteomes" id="UP000309340">
    <property type="component" value="Unassembled WGS sequence"/>
</dbReference>
<keyword evidence="3" id="KW-1185">Reference proteome</keyword>
<feature type="region of interest" description="Disordered" evidence="1">
    <location>
        <begin position="138"/>
        <end position="164"/>
    </location>
</feature>
<proteinExistence type="predicted"/>
<gene>
    <name evidence="2" type="ORF">B0A55_06403</name>
</gene>
<dbReference type="AlphaFoldDB" id="A0A4U0XFU1"/>
<name>A0A4U0XFU1_9PEZI</name>
<comment type="caution">
    <text evidence="2">The sequence shown here is derived from an EMBL/GenBank/DDBJ whole genome shotgun (WGS) entry which is preliminary data.</text>
</comment>
<dbReference type="EMBL" id="NAJQ01000182">
    <property type="protein sequence ID" value="TKA75792.1"/>
    <property type="molecule type" value="Genomic_DNA"/>
</dbReference>
<organism evidence="2 3">
    <name type="scientific">Friedmanniomyces simplex</name>
    <dbReference type="NCBI Taxonomy" id="329884"/>
    <lineage>
        <taxon>Eukaryota</taxon>
        <taxon>Fungi</taxon>
        <taxon>Dikarya</taxon>
        <taxon>Ascomycota</taxon>
        <taxon>Pezizomycotina</taxon>
        <taxon>Dothideomycetes</taxon>
        <taxon>Dothideomycetidae</taxon>
        <taxon>Mycosphaerellales</taxon>
        <taxon>Teratosphaeriaceae</taxon>
        <taxon>Friedmanniomyces</taxon>
    </lineage>
</organism>
<evidence type="ECO:0000313" key="2">
    <source>
        <dbReference type="EMBL" id="TKA75792.1"/>
    </source>
</evidence>
<protein>
    <submittedName>
        <fullName evidence="2">Uncharacterized protein</fullName>
    </submittedName>
</protein>
<feature type="compositionally biased region" description="Low complexity" evidence="1">
    <location>
        <begin position="98"/>
        <end position="114"/>
    </location>
</feature>
<feature type="compositionally biased region" description="Low complexity" evidence="1">
    <location>
        <begin position="149"/>
        <end position="164"/>
    </location>
</feature>
<sequence>MCVAGLNVSTQACNHRWYELRRACHPANHLNNCPEKLRLEGWETRNEHCPWCDAGEKALHVSTHRLFGSTSTTTTTSPASSSPASPELSGLTRSRSGSAGTLSSLSRHSSSASMESERGQRHRDMNDRLHAYLTNHPHDLLPSARKNYPSMPSSPVEESPTSDVSSIISAGGAIGKGWAKSVRFSMAMFKD</sequence>
<feature type="compositionally biased region" description="Low complexity" evidence="1">
    <location>
        <begin position="69"/>
        <end position="86"/>
    </location>
</feature>
<reference evidence="2 3" key="1">
    <citation type="submission" date="2017-03" db="EMBL/GenBank/DDBJ databases">
        <title>Genomes of endolithic fungi from Antarctica.</title>
        <authorList>
            <person name="Coleine C."/>
            <person name="Masonjones S."/>
            <person name="Stajich J.E."/>
        </authorList>
    </citation>
    <scope>NUCLEOTIDE SEQUENCE [LARGE SCALE GENOMIC DNA]</scope>
    <source>
        <strain evidence="2 3">CCFEE 5184</strain>
    </source>
</reference>
<evidence type="ECO:0000313" key="3">
    <source>
        <dbReference type="Proteomes" id="UP000309340"/>
    </source>
</evidence>
<evidence type="ECO:0000256" key="1">
    <source>
        <dbReference type="SAM" id="MobiDB-lite"/>
    </source>
</evidence>
<accession>A0A4U0XFU1</accession>